<evidence type="ECO:0000313" key="1">
    <source>
        <dbReference type="EMBL" id="MFC7439898.1"/>
    </source>
</evidence>
<keyword evidence="2" id="KW-1185">Reference proteome</keyword>
<accession>A0ABW2RG06</accession>
<protein>
    <submittedName>
        <fullName evidence="1">Uncharacterized protein</fullName>
    </submittedName>
</protein>
<sequence length="40" mass="4580">MDGVPYSAHKDPGKFVQVKKQVKYFIVDTDGTVYGYNERV</sequence>
<dbReference type="EMBL" id="JBHTBW010000006">
    <property type="protein sequence ID" value="MFC7439898.1"/>
    <property type="molecule type" value="Genomic_DNA"/>
</dbReference>
<comment type="caution">
    <text evidence="1">The sequence shown here is derived from an EMBL/GenBank/DDBJ whole genome shotgun (WGS) entry which is preliminary data.</text>
</comment>
<name>A0ABW2RG06_9BACL</name>
<organism evidence="1 2">
    <name type="scientific">Laceyella putida</name>
    <dbReference type="NCBI Taxonomy" id="110101"/>
    <lineage>
        <taxon>Bacteria</taxon>
        <taxon>Bacillati</taxon>
        <taxon>Bacillota</taxon>
        <taxon>Bacilli</taxon>
        <taxon>Bacillales</taxon>
        <taxon>Thermoactinomycetaceae</taxon>
        <taxon>Laceyella</taxon>
    </lineage>
</organism>
<gene>
    <name evidence="1" type="ORF">ACFQNG_01785</name>
</gene>
<reference evidence="2" key="1">
    <citation type="journal article" date="2019" name="Int. J. Syst. Evol. Microbiol.">
        <title>The Global Catalogue of Microorganisms (GCM) 10K type strain sequencing project: providing services to taxonomists for standard genome sequencing and annotation.</title>
        <authorList>
            <consortium name="The Broad Institute Genomics Platform"/>
            <consortium name="The Broad Institute Genome Sequencing Center for Infectious Disease"/>
            <person name="Wu L."/>
            <person name="Ma J."/>
        </authorList>
    </citation>
    <scope>NUCLEOTIDE SEQUENCE [LARGE SCALE GENOMIC DNA]</scope>
    <source>
        <strain evidence="2">CGMCC 1.12942</strain>
    </source>
</reference>
<proteinExistence type="predicted"/>
<evidence type="ECO:0000313" key="2">
    <source>
        <dbReference type="Proteomes" id="UP001596500"/>
    </source>
</evidence>
<dbReference type="Proteomes" id="UP001596500">
    <property type="component" value="Unassembled WGS sequence"/>
</dbReference>
<dbReference type="RefSeq" id="WP_379863095.1">
    <property type="nucleotide sequence ID" value="NZ_JBHTBW010000006.1"/>
</dbReference>